<name>A0A8I0T5A5_9GAMM</name>
<evidence type="ECO:0000313" key="4">
    <source>
        <dbReference type="Proteomes" id="UP000660708"/>
    </source>
</evidence>
<dbReference type="RefSeq" id="WP_147390766.1">
    <property type="nucleotide sequence ID" value="NZ_AQHF01000026.1"/>
</dbReference>
<reference evidence="3 4" key="1">
    <citation type="submission" date="2015-06" db="EMBL/GenBank/DDBJ databases">
        <title>Genome sequence of Pseudoalteromonas peptidolytica.</title>
        <authorList>
            <person name="Xie B.-B."/>
            <person name="Rong J.-C."/>
            <person name="Qin Q.-L."/>
            <person name="Zhang Y.-Z."/>
        </authorList>
    </citation>
    <scope>NUCLEOTIDE SEQUENCE [LARGE SCALE GENOMIC DNA]</scope>
    <source>
        <strain evidence="3 4">F12-50-A1</strain>
    </source>
</reference>
<sequence>MKALIFGLAALPTLVLAGESIDKELSIPANGKVIIENQRGDVIIKTWDKNLFKVSGKLDDKAEGYKLETSGEITEFIVEMPKRYNSWGTGGGSNLTIYMPSTSELDFEGVIVDVEAAELTAGASIKTVNGNIKVNKISGKISLETVNGDIDSQELNGNIQFETVNGDIEDVASNGKLRFNAVNGEIKTQTTATELRLENVNGEVELKMAELKDLRLSTVNGEIELYTNKLLDNAAINMESVSGDIALYFPSDVSARFEINAHSGGRITNELSDDETKKAKYGPASSLEFVLNGGNADVEIDTVSGNIELKRK</sequence>
<dbReference type="PANTHER" id="PTHR34094">
    <property type="match status" value="1"/>
</dbReference>
<organism evidence="3 4">
    <name type="scientific">Pseudoalteromonas peptidolytica F12-50-A1</name>
    <dbReference type="NCBI Taxonomy" id="1315280"/>
    <lineage>
        <taxon>Bacteria</taxon>
        <taxon>Pseudomonadati</taxon>
        <taxon>Pseudomonadota</taxon>
        <taxon>Gammaproteobacteria</taxon>
        <taxon>Alteromonadales</taxon>
        <taxon>Pseudoalteromonadaceae</taxon>
        <taxon>Pseudoalteromonas</taxon>
    </lineage>
</organism>
<dbReference type="AlphaFoldDB" id="A0A8I0T5A5"/>
<dbReference type="PANTHER" id="PTHR34094:SF1">
    <property type="entry name" value="PROTEIN FAM185A"/>
    <property type="match status" value="1"/>
</dbReference>
<evidence type="ECO:0000256" key="1">
    <source>
        <dbReference type="SAM" id="SignalP"/>
    </source>
</evidence>
<protein>
    <recommendedName>
        <fullName evidence="2">DUF4097 domain-containing protein</fullName>
    </recommendedName>
</protein>
<feature type="signal peptide" evidence="1">
    <location>
        <begin position="1"/>
        <end position="17"/>
    </location>
</feature>
<comment type="caution">
    <text evidence="3">The sequence shown here is derived from an EMBL/GenBank/DDBJ whole genome shotgun (WGS) entry which is preliminary data.</text>
</comment>
<evidence type="ECO:0000259" key="2">
    <source>
        <dbReference type="Pfam" id="PF13349"/>
    </source>
</evidence>
<keyword evidence="1" id="KW-0732">Signal</keyword>
<feature type="chain" id="PRO_5034409709" description="DUF4097 domain-containing protein" evidence="1">
    <location>
        <begin position="18"/>
        <end position="312"/>
    </location>
</feature>
<keyword evidence="4" id="KW-1185">Reference proteome</keyword>
<gene>
    <name evidence="3" type="ORF">PPEP_a1579</name>
</gene>
<dbReference type="EMBL" id="AQHF01000026">
    <property type="protein sequence ID" value="MBE0347177.1"/>
    <property type="molecule type" value="Genomic_DNA"/>
</dbReference>
<dbReference type="Pfam" id="PF13349">
    <property type="entry name" value="DUF4097"/>
    <property type="match status" value="1"/>
</dbReference>
<evidence type="ECO:0000313" key="3">
    <source>
        <dbReference type="EMBL" id="MBE0347177.1"/>
    </source>
</evidence>
<accession>A0A8I0T5A5</accession>
<dbReference type="Proteomes" id="UP000660708">
    <property type="component" value="Unassembled WGS sequence"/>
</dbReference>
<proteinExistence type="predicted"/>
<feature type="domain" description="DUF4097" evidence="2">
    <location>
        <begin position="35"/>
        <end position="309"/>
    </location>
</feature>
<dbReference type="InterPro" id="IPR025164">
    <property type="entry name" value="Toastrack_DUF4097"/>
</dbReference>